<keyword evidence="3" id="KW-1185">Reference proteome</keyword>
<dbReference type="InterPro" id="IPR036047">
    <property type="entry name" value="F-box-like_dom_sf"/>
</dbReference>
<gene>
    <name evidence="2" type="ORF">RIF29_10304</name>
</gene>
<comment type="caution">
    <text evidence="2">The sequence shown here is derived from an EMBL/GenBank/DDBJ whole genome shotgun (WGS) entry which is preliminary data.</text>
</comment>
<feature type="domain" description="F-box" evidence="1">
    <location>
        <begin position="1"/>
        <end position="53"/>
    </location>
</feature>
<dbReference type="EMBL" id="JAYWIO010000002">
    <property type="protein sequence ID" value="KAK7281923.1"/>
    <property type="molecule type" value="Genomic_DNA"/>
</dbReference>
<dbReference type="SUPFAM" id="SSF52047">
    <property type="entry name" value="RNI-like"/>
    <property type="match status" value="1"/>
</dbReference>
<dbReference type="AlphaFoldDB" id="A0AAN9FYW5"/>
<dbReference type="PROSITE" id="PS50181">
    <property type="entry name" value="FBOX"/>
    <property type="match status" value="1"/>
</dbReference>
<evidence type="ECO:0000259" key="1">
    <source>
        <dbReference type="PROSITE" id="PS50181"/>
    </source>
</evidence>
<evidence type="ECO:0000313" key="2">
    <source>
        <dbReference type="EMBL" id="KAK7281923.1"/>
    </source>
</evidence>
<sequence>MDRISYLPTFILHDILSRLSEFDVASTSVLSKTWHDIWSTFPILSFNSFYRTLHIADADRTNPQIIQEHKKKLNDFMASVDRSLQTLHDRGLTINEFNISMVFFYSQYDPQTIPIRIDDWIKIASESGVKVLKLRLQHIGICLSDSLGKYYGLPLGADEAKSLSLSDVYFGHDQVVDVDAPSLECLHFGKKYLELPSKINMDNCSSLRELILTSVSSIFVTSQWLLELFGKFSLLEKLELDRCHMSERIKISSARLKVLNFRAPKDFGLEEIETDTPNLESCTYRVVDSKMPVISFLNASTRLEFNILFNIRHHLDFELLRKSIQCIKPQNVMAPVTLTTIYCLTKFDLKALQDISLPSQRIKLLNLHGATLEDEFCFPLVTALFWCFHPTIISLKPKYCSPMFTEAKPDLDCLTLTGLTSLNPWPLDQFYGHKHLDSRVRENMHMIPENICFFVWLACHGAVLTNATRRCLSLSGVCTRCSGHEESFTLDYKVLNT</sequence>
<dbReference type="PANTHER" id="PTHR34145">
    <property type="entry name" value="OS02G0105600 PROTEIN"/>
    <property type="match status" value="1"/>
</dbReference>
<dbReference type="InterPro" id="IPR001810">
    <property type="entry name" value="F-box_dom"/>
</dbReference>
<dbReference type="SUPFAM" id="SSF81383">
    <property type="entry name" value="F-box domain"/>
    <property type="match status" value="1"/>
</dbReference>
<dbReference type="InterPro" id="IPR053772">
    <property type="entry name" value="At1g61320/At1g61330-like"/>
</dbReference>
<evidence type="ECO:0000313" key="3">
    <source>
        <dbReference type="Proteomes" id="UP001372338"/>
    </source>
</evidence>
<organism evidence="2 3">
    <name type="scientific">Crotalaria pallida</name>
    <name type="common">Smooth rattlebox</name>
    <name type="synonym">Crotalaria striata</name>
    <dbReference type="NCBI Taxonomy" id="3830"/>
    <lineage>
        <taxon>Eukaryota</taxon>
        <taxon>Viridiplantae</taxon>
        <taxon>Streptophyta</taxon>
        <taxon>Embryophyta</taxon>
        <taxon>Tracheophyta</taxon>
        <taxon>Spermatophyta</taxon>
        <taxon>Magnoliopsida</taxon>
        <taxon>eudicotyledons</taxon>
        <taxon>Gunneridae</taxon>
        <taxon>Pentapetalae</taxon>
        <taxon>rosids</taxon>
        <taxon>fabids</taxon>
        <taxon>Fabales</taxon>
        <taxon>Fabaceae</taxon>
        <taxon>Papilionoideae</taxon>
        <taxon>50 kb inversion clade</taxon>
        <taxon>genistoids sensu lato</taxon>
        <taxon>core genistoids</taxon>
        <taxon>Crotalarieae</taxon>
        <taxon>Crotalaria</taxon>
    </lineage>
</organism>
<protein>
    <recommendedName>
        <fullName evidence="1">F-box domain-containing protein</fullName>
    </recommendedName>
</protein>
<accession>A0AAN9FYW5</accession>
<proteinExistence type="predicted"/>
<dbReference type="Proteomes" id="UP001372338">
    <property type="component" value="Unassembled WGS sequence"/>
</dbReference>
<name>A0AAN9FYW5_CROPI</name>
<reference evidence="2 3" key="1">
    <citation type="submission" date="2024-01" db="EMBL/GenBank/DDBJ databases">
        <title>The genomes of 5 underutilized Papilionoideae crops provide insights into root nodulation and disease resistanc.</title>
        <authorList>
            <person name="Yuan L."/>
        </authorList>
    </citation>
    <scope>NUCLEOTIDE SEQUENCE [LARGE SCALE GENOMIC DNA]</scope>
    <source>
        <strain evidence="2">ZHUSHIDOU_FW_LH</strain>
        <tissue evidence="2">Leaf</tissue>
    </source>
</reference>
<dbReference type="PANTHER" id="PTHR34145:SF28">
    <property type="entry name" value="F-BOX DOMAIN-CONTAINING PROTEIN"/>
    <property type="match status" value="1"/>
</dbReference>
<dbReference type="Pfam" id="PF00646">
    <property type="entry name" value="F-box"/>
    <property type="match status" value="1"/>
</dbReference>